<keyword evidence="3" id="KW-0479">Metal-binding</keyword>
<dbReference type="Proteomes" id="UP000504637">
    <property type="component" value="Unplaced"/>
</dbReference>
<dbReference type="GeneID" id="54363470"/>
<gene>
    <name evidence="9" type="ORF">K489DRAFT_383678</name>
</gene>
<reference evidence="9" key="2">
    <citation type="submission" date="2020-04" db="EMBL/GenBank/DDBJ databases">
        <authorList>
            <consortium name="NCBI Genome Project"/>
        </authorList>
    </citation>
    <scope>NUCLEOTIDE SEQUENCE</scope>
    <source>
        <strain evidence="9">CBS 342.82</strain>
    </source>
</reference>
<evidence type="ECO:0000256" key="4">
    <source>
        <dbReference type="ARBA" id="ARBA00022771"/>
    </source>
</evidence>
<evidence type="ECO:0000313" key="8">
    <source>
        <dbReference type="Proteomes" id="UP000504637"/>
    </source>
</evidence>
<name>A0A6J3LW20_9PEZI</name>
<evidence type="ECO:0000256" key="5">
    <source>
        <dbReference type="ARBA" id="ARBA00022833"/>
    </source>
</evidence>
<dbReference type="RefSeq" id="XP_033456495.1">
    <property type="nucleotide sequence ID" value="XM_033605670.1"/>
</dbReference>
<dbReference type="PROSITE" id="PS51981">
    <property type="entry name" value="ZF_RZ"/>
    <property type="match status" value="1"/>
</dbReference>
<comment type="subcellular location">
    <subcellularLocation>
        <location evidence="1">Cytoplasm</location>
    </subcellularLocation>
</comment>
<organism evidence="9">
    <name type="scientific">Dissoconium aciculare CBS 342.82</name>
    <dbReference type="NCBI Taxonomy" id="1314786"/>
    <lineage>
        <taxon>Eukaryota</taxon>
        <taxon>Fungi</taxon>
        <taxon>Dikarya</taxon>
        <taxon>Ascomycota</taxon>
        <taxon>Pezizomycotina</taxon>
        <taxon>Dothideomycetes</taxon>
        <taxon>Dothideomycetidae</taxon>
        <taxon>Mycosphaerellales</taxon>
        <taxon>Dissoconiaceae</taxon>
        <taxon>Dissoconium</taxon>
    </lineage>
</organism>
<accession>A0A6J3LW20</accession>
<evidence type="ECO:0000256" key="3">
    <source>
        <dbReference type="ARBA" id="ARBA00022723"/>
    </source>
</evidence>
<feature type="domain" description="RZ-type" evidence="7">
    <location>
        <begin position="96"/>
        <end position="168"/>
    </location>
</feature>
<evidence type="ECO:0000259" key="7">
    <source>
        <dbReference type="PROSITE" id="PS51981"/>
    </source>
</evidence>
<evidence type="ECO:0000256" key="6">
    <source>
        <dbReference type="ARBA" id="ARBA00022859"/>
    </source>
</evidence>
<dbReference type="AlphaFoldDB" id="A0A6J3LW20"/>
<sequence length="174" mass="19326">MASCEVLIAAALRTTNIRQQVEGHIFWAHFATLTRGAFNYLTEQNSPERIQQHEQITALAIQHLQTAEEISKKFPGPTNGLIEEINDIRRMLGEGTSTREMRMIVTAMAKEFNGTGHWYRCENGHPFTIGECGLPMQLARCPACNAGIGGRSHRAVDGVTHAADIEQQFGDLHL</sequence>
<keyword evidence="8" id="KW-1185">Reference proteome</keyword>
<dbReference type="GO" id="GO:0005737">
    <property type="term" value="C:cytoplasm"/>
    <property type="evidence" value="ECO:0007669"/>
    <property type="project" value="UniProtKB-SubCell"/>
</dbReference>
<keyword evidence="4" id="KW-0863">Zinc-finger</keyword>
<reference evidence="9" key="3">
    <citation type="submission" date="2025-08" db="UniProtKB">
        <authorList>
            <consortium name="RefSeq"/>
        </authorList>
    </citation>
    <scope>IDENTIFICATION</scope>
    <source>
        <strain evidence="9">CBS 342.82</strain>
    </source>
</reference>
<dbReference type="Pfam" id="PF20173">
    <property type="entry name" value="ZnF_RZ-type"/>
    <property type="match status" value="1"/>
</dbReference>
<evidence type="ECO:0000256" key="2">
    <source>
        <dbReference type="ARBA" id="ARBA00022490"/>
    </source>
</evidence>
<dbReference type="OrthoDB" id="3931520at2759"/>
<keyword evidence="2" id="KW-0963">Cytoplasm</keyword>
<keyword evidence="5" id="KW-0862">Zinc</keyword>
<dbReference type="GO" id="GO:0002376">
    <property type="term" value="P:immune system process"/>
    <property type="evidence" value="ECO:0007669"/>
    <property type="project" value="UniProtKB-KW"/>
</dbReference>
<reference evidence="9" key="1">
    <citation type="submission" date="2020-01" db="EMBL/GenBank/DDBJ databases">
        <authorList>
            <consortium name="DOE Joint Genome Institute"/>
            <person name="Haridas S."/>
            <person name="Albert R."/>
            <person name="Binder M."/>
            <person name="Bloem J."/>
            <person name="Labutti K."/>
            <person name="Salamov A."/>
            <person name="Andreopoulos B."/>
            <person name="Baker S.E."/>
            <person name="Barry K."/>
            <person name="Bills G."/>
            <person name="Bluhm B.H."/>
            <person name="Cannon C."/>
            <person name="Castanera R."/>
            <person name="Culley D.E."/>
            <person name="Daum C."/>
            <person name="Ezra D."/>
            <person name="Gonzalez J.B."/>
            <person name="Henrissat B."/>
            <person name="Kuo A."/>
            <person name="Liang C."/>
            <person name="Lipzen A."/>
            <person name="Lutzoni F."/>
            <person name="Magnuson J."/>
            <person name="Mondo S."/>
            <person name="Nolan M."/>
            <person name="Ohm R."/>
            <person name="Pangilinan J."/>
            <person name="Park H.-J."/>
            <person name="Ramirez L."/>
            <person name="Alfaro M."/>
            <person name="Sun H."/>
            <person name="Tritt A."/>
            <person name="Yoshinaga Y."/>
            <person name="Zwiers L.-H."/>
            <person name="Turgeon B.G."/>
            <person name="Goodwin S.B."/>
            <person name="Spatafora J.W."/>
            <person name="Crous P.W."/>
            <person name="Grigoriev I.V."/>
        </authorList>
    </citation>
    <scope>NUCLEOTIDE SEQUENCE</scope>
    <source>
        <strain evidence="9">CBS 342.82</strain>
    </source>
</reference>
<evidence type="ECO:0000313" key="9">
    <source>
        <dbReference type="RefSeq" id="XP_033456495.1"/>
    </source>
</evidence>
<evidence type="ECO:0000256" key="1">
    <source>
        <dbReference type="ARBA" id="ARBA00004496"/>
    </source>
</evidence>
<keyword evidence="6" id="KW-0391">Immunity</keyword>
<dbReference type="InterPro" id="IPR046439">
    <property type="entry name" value="ZF_RZ_dom"/>
</dbReference>
<dbReference type="GO" id="GO:0008270">
    <property type="term" value="F:zinc ion binding"/>
    <property type="evidence" value="ECO:0007669"/>
    <property type="project" value="UniProtKB-KW"/>
</dbReference>
<proteinExistence type="predicted"/>
<protein>
    <recommendedName>
        <fullName evidence="7">RZ-type domain-containing protein</fullName>
    </recommendedName>
</protein>